<evidence type="ECO:0000259" key="11">
    <source>
        <dbReference type="Pfam" id="PF05127"/>
    </source>
</evidence>
<dbReference type="Gene3D" id="3.40.50.300">
    <property type="entry name" value="P-loop containing nucleotide triphosphate hydrolases"/>
    <property type="match status" value="1"/>
</dbReference>
<dbReference type="FunFam" id="3.40.50.11040:FF:000002">
    <property type="entry name" value="RNA cytidine acetyltransferase"/>
    <property type="match status" value="1"/>
</dbReference>
<comment type="subcellular location">
    <subcellularLocation>
        <location evidence="1 9">Nucleus</location>
        <location evidence="1 9">Nucleolus</location>
    </subcellularLocation>
</comment>
<accession>A0A9P6BA22</accession>
<evidence type="ECO:0000256" key="7">
    <source>
        <dbReference type="ARBA" id="ARBA00023242"/>
    </source>
</evidence>
<proteinExistence type="inferred from homology"/>
<evidence type="ECO:0000256" key="3">
    <source>
        <dbReference type="ARBA" id="ARBA00022679"/>
    </source>
</evidence>
<evidence type="ECO:0000313" key="16">
    <source>
        <dbReference type="Proteomes" id="UP000886523"/>
    </source>
</evidence>
<gene>
    <name evidence="9" type="primary">NAT10</name>
    <name evidence="15" type="ORF">BS47DRAFT_1370660</name>
</gene>
<dbReference type="GO" id="GO:0005524">
    <property type="term" value="F:ATP binding"/>
    <property type="evidence" value="ECO:0007669"/>
    <property type="project" value="UniProtKB-UniRule"/>
</dbReference>
<evidence type="ECO:0000259" key="13">
    <source>
        <dbReference type="Pfam" id="PF13718"/>
    </source>
</evidence>
<evidence type="ECO:0000256" key="10">
    <source>
        <dbReference type="SAM" id="MobiDB-lite"/>
    </source>
</evidence>
<keyword evidence="2 9" id="KW-0698">rRNA processing</keyword>
<feature type="domain" description="N-acetyltransferase" evidence="13">
    <location>
        <begin position="536"/>
        <end position="751"/>
    </location>
</feature>
<dbReference type="InterPro" id="IPR013562">
    <property type="entry name" value="TmcA/NAT10_N"/>
</dbReference>
<dbReference type="Proteomes" id="UP000886523">
    <property type="component" value="Unassembled WGS sequence"/>
</dbReference>
<dbReference type="Pfam" id="PF05127">
    <property type="entry name" value="NAT10_TcmA_helicase"/>
    <property type="match status" value="1"/>
</dbReference>
<evidence type="ECO:0000256" key="9">
    <source>
        <dbReference type="HAMAP-Rule" id="MF_03211"/>
    </source>
</evidence>
<dbReference type="GO" id="GO:0000049">
    <property type="term" value="F:tRNA binding"/>
    <property type="evidence" value="ECO:0007669"/>
    <property type="project" value="TreeGrafter"/>
</dbReference>
<evidence type="ECO:0000256" key="5">
    <source>
        <dbReference type="ARBA" id="ARBA00022741"/>
    </source>
</evidence>
<feature type="region of interest" description="Disordered" evidence="10">
    <location>
        <begin position="433"/>
        <end position="459"/>
    </location>
</feature>
<dbReference type="OrthoDB" id="10067491at2759"/>
<feature type="binding site" evidence="9">
    <location>
        <begin position="637"/>
        <end position="639"/>
    </location>
    <ligand>
        <name>acetyl-CoA</name>
        <dbReference type="ChEBI" id="CHEBI:57288"/>
    </ligand>
</feature>
<dbReference type="HAMAP" id="MF_03211">
    <property type="entry name" value="RNA_acetyltr_Nat10"/>
    <property type="match status" value="1"/>
</dbReference>
<feature type="binding site" evidence="9">
    <location>
        <begin position="304"/>
        <end position="313"/>
    </location>
    <ligand>
        <name>ATP</name>
        <dbReference type="ChEBI" id="CHEBI:30616"/>
    </ligand>
</feature>
<comment type="catalytic activity">
    <reaction evidence="9">
        <text>a cytidine in tRNA + acetyl-CoA + ATP + H2O = an N(4)-acetylcytidine in tRNA + ADP + phosphate + CoA + H(+)</text>
        <dbReference type="Rhea" id="RHEA:53876"/>
        <dbReference type="Rhea" id="RHEA-COMP:13670"/>
        <dbReference type="Rhea" id="RHEA-COMP:13671"/>
        <dbReference type="ChEBI" id="CHEBI:15377"/>
        <dbReference type="ChEBI" id="CHEBI:15378"/>
        <dbReference type="ChEBI" id="CHEBI:30616"/>
        <dbReference type="ChEBI" id="CHEBI:43474"/>
        <dbReference type="ChEBI" id="CHEBI:57287"/>
        <dbReference type="ChEBI" id="CHEBI:57288"/>
        <dbReference type="ChEBI" id="CHEBI:74900"/>
        <dbReference type="ChEBI" id="CHEBI:82748"/>
        <dbReference type="ChEBI" id="CHEBI:456216"/>
    </reaction>
</comment>
<feature type="domain" description="Possible tRNA binding" evidence="14">
    <location>
        <begin position="758"/>
        <end position="985"/>
    </location>
</feature>
<dbReference type="Gene3D" id="3.40.50.11040">
    <property type="match status" value="1"/>
</dbReference>
<keyword evidence="3 9" id="KW-0808">Transferase</keyword>
<comment type="caution">
    <text evidence="15">The sequence shown here is derived from an EMBL/GenBank/DDBJ whole genome shotgun (WGS) entry which is preliminary data.</text>
</comment>
<keyword evidence="16" id="KW-1185">Reference proteome</keyword>
<dbReference type="EMBL" id="MU128916">
    <property type="protein sequence ID" value="KAF9519660.1"/>
    <property type="molecule type" value="Genomic_DNA"/>
</dbReference>
<feature type="binding site" evidence="9">
    <location>
        <position position="724"/>
    </location>
    <ligand>
        <name>acetyl-CoA</name>
        <dbReference type="ChEBI" id="CHEBI:57288"/>
    </ligand>
</feature>
<dbReference type="GO" id="GO:0051391">
    <property type="term" value="P:tRNA acetylation"/>
    <property type="evidence" value="ECO:0007669"/>
    <property type="project" value="UniProtKB-UniRule"/>
</dbReference>
<evidence type="ECO:0000259" key="14">
    <source>
        <dbReference type="Pfam" id="PF13725"/>
    </source>
</evidence>
<reference evidence="15" key="1">
    <citation type="journal article" date="2020" name="Nat. Commun.">
        <title>Large-scale genome sequencing of mycorrhizal fungi provides insights into the early evolution of symbiotic traits.</title>
        <authorList>
            <person name="Miyauchi S."/>
            <person name="Kiss E."/>
            <person name="Kuo A."/>
            <person name="Drula E."/>
            <person name="Kohler A."/>
            <person name="Sanchez-Garcia M."/>
            <person name="Morin E."/>
            <person name="Andreopoulos B."/>
            <person name="Barry K.W."/>
            <person name="Bonito G."/>
            <person name="Buee M."/>
            <person name="Carver A."/>
            <person name="Chen C."/>
            <person name="Cichocki N."/>
            <person name="Clum A."/>
            <person name="Culley D."/>
            <person name="Crous P.W."/>
            <person name="Fauchery L."/>
            <person name="Girlanda M."/>
            <person name="Hayes R.D."/>
            <person name="Keri Z."/>
            <person name="LaButti K."/>
            <person name="Lipzen A."/>
            <person name="Lombard V."/>
            <person name="Magnuson J."/>
            <person name="Maillard F."/>
            <person name="Murat C."/>
            <person name="Nolan M."/>
            <person name="Ohm R.A."/>
            <person name="Pangilinan J."/>
            <person name="Pereira M.F."/>
            <person name="Perotto S."/>
            <person name="Peter M."/>
            <person name="Pfister S."/>
            <person name="Riley R."/>
            <person name="Sitrit Y."/>
            <person name="Stielow J.B."/>
            <person name="Szollosi G."/>
            <person name="Zifcakova L."/>
            <person name="Stursova M."/>
            <person name="Spatafora J.W."/>
            <person name="Tedersoo L."/>
            <person name="Vaario L.M."/>
            <person name="Yamada A."/>
            <person name="Yan M."/>
            <person name="Wang P."/>
            <person name="Xu J."/>
            <person name="Bruns T."/>
            <person name="Baldrian P."/>
            <person name="Vilgalys R."/>
            <person name="Dunand C."/>
            <person name="Henrissat B."/>
            <person name="Grigoriev I.V."/>
            <person name="Hibbett D."/>
            <person name="Nagy L.G."/>
            <person name="Martin F.M."/>
        </authorList>
    </citation>
    <scope>NUCLEOTIDE SEQUENCE</scope>
    <source>
        <strain evidence="15">UP504</strain>
    </source>
</reference>
<dbReference type="EC" id="2.3.1.-" evidence="9"/>
<dbReference type="Pfam" id="PF13725">
    <property type="entry name" value="tRNA_bind_2"/>
    <property type="match status" value="1"/>
</dbReference>
<dbReference type="Gene3D" id="3.40.630.30">
    <property type="match status" value="1"/>
</dbReference>
<dbReference type="InterPro" id="IPR007807">
    <property type="entry name" value="TcmA/NAT10_helicase"/>
</dbReference>
<comment type="catalytic activity">
    <reaction evidence="9">
        <text>a cytidine in 18S rRNA + acetyl-CoA + ATP + H2O = an N(4)-acetylcytidine in 18S rRNA + ADP + phosphate + CoA + H(+)</text>
        <dbReference type="Rhea" id="RHEA:51424"/>
        <dbReference type="Rhea" id="RHEA-COMP:13575"/>
        <dbReference type="Rhea" id="RHEA-COMP:13576"/>
        <dbReference type="ChEBI" id="CHEBI:15377"/>
        <dbReference type="ChEBI" id="CHEBI:15378"/>
        <dbReference type="ChEBI" id="CHEBI:30616"/>
        <dbReference type="ChEBI" id="CHEBI:43474"/>
        <dbReference type="ChEBI" id="CHEBI:57287"/>
        <dbReference type="ChEBI" id="CHEBI:57288"/>
        <dbReference type="ChEBI" id="CHEBI:74900"/>
        <dbReference type="ChEBI" id="CHEBI:82748"/>
        <dbReference type="ChEBI" id="CHEBI:456216"/>
    </reaction>
</comment>
<feature type="region of interest" description="Disordered" evidence="10">
    <location>
        <begin position="1002"/>
        <end position="1044"/>
    </location>
</feature>
<name>A0A9P6BA22_9AGAM</name>
<feature type="binding site" evidence="9">
    <location>
        <position position="478"/>
    </location>
    <ligand>
        <name>ATP</name>
        <dbReference type="ChEBI" id="CHEBI:30616"/>
    </ligand>
</feature>
<evidence type="ECO:0000256" key="4">
    <source>
        <dbReference type="ARBA" id="ARBA00022694"/>
    </source>
</evidence>
<feature type="binding site" evidence="9">
    <location>
        <begin position="644"/>
        <end position="650"/>
    </location>
    <ligand>
        <name>acetyl-CoA</name>
        <dbReference type="ChEBI" id="CHEBI:57288"/>
    </ligand>
</feature>
<organism evidence="15 16">
    <name type="scientific">Hydnum rufescens UP504</name>
    <dbReference type="NCBI Taxonomy" id="1448309"/>
    <lineage>
        <taxon>Eukaryota</taxon>
        <taxon>Fungi</taxon>
        <taxon>Dikarya</taxon>
        <taxon>Basidiomycota</taxon>
        <taxon>Agaricomycotina</taxon>
        <taxon>Agaricomycetes</taxon>
        <taxon>Cantharellales</taxon>
        <taxon>Hydnaceae</taxon>
        <taxon>Hydnum</taxon>
    </lineage>
</organism>
<comment type="similarity">
    <text evidence="9">Belongs to the RNA cytidine acetyltransferase family. NAT10 subfamily.</text>
</comment>
<evidence type="ECO:0000256" key="2">
    <source>
        <dbReference type="ARBA" id="ARBA00022552"/>
    </source>
</evidence>
<dbReference type="InterPro" id="IPR000182">
    <property type="entry name" value="GNAT_dom"/>
</dbReference>
<evidence type="ECO:0000256" key="6">
    <source>
        <dbReference type="ARBA" id="ARBA00022840"/>
    </source>
</evidence>
<dbReference type="GO" id="GO:1990883">
    <property type="term" value="F:18S rRNA cytidine N-acetyltransferase activity"/>
    <property type="evidence" value="ECO:0007669"/>
    <property type="project" value="TreeGrafter"/>
</dbReference>
<dbReference type="AlphaFoldDB" id="A0A9P6BA22"/>
<evidence type="ECO:0000259" key="12">
    <source>
        <dbReference type="Pfam" id="PF08351"/>
    </source>
</evidence>
<keyword evidence="5 9" id="KW-0547">Nucleotide-binding</keyword>
<feature type="domain" description="TmcA/NAT10 N-terminal" evidence="12">
    <location>
        <begin position="38"/>
        <end position="218"/>
    </location>
</feature>
<dbReference type="Pfam" id="PF08351">
    <property type="entry name" value="TmcA_N"/>
    <property type="match status" value="1"/>
</dbReference>
<feature type="compositionally biased region" description="Basic residues" evidence="10">
    <location>
        <begin position="1027"/>
        <end position="1038"/>
    </location>
</feature>
<keyword evidence="4 9" id="KW-0819">tRNA processing</keyword>
<protein>
    <recommendedName>
        <fullName evidence="9">RNA cytidine acetyltransferase</fullName>
        <ecNumber evidence="9">2.3.1.-</ecNumber>
    </recommendedName>
    <alternativeName>
        <fullName evidence="9">18S rRNA cytosine acetyltransferase</fullName>
    </alternativeName>
</protein>
<dbReference type="InterPro" id="IPR027417">
    <property type="entry name" value="P-loop_NTPase"/>
</dbReference>
<dbReference type="InterPro" id="IPR032672">
    <property type="entry name" value="TmcA/NAT10/Kre33"/>
</dbReference>
<feature type="compositionally biased region" description="Polar residues" evidence="10">
    <location>
        <begin position="447"/>
        <end position="459"/>
    </location>
</feature>
<evidence type="ECO:0000313" key="15">
    <source>
        <dbReference type="EMBL" id="KAF9519660.1"/>
    </source>
</evidence>
<comment type="subunit">
    <text evidence="9">Interacts with TAN1.</text>
</comment>
<evidence type="ECO:0000256" key="8">
    <source>
        <dbReference type="ARBA" id="ARBA00023315"/>
    </source>
</evidence>
<dbReference type="GO" id="GO:1904812">
    <property type="term" value="P:rRNA acetylation involved in maturation of SSU-rRNA"/>
    <property type="evidence" value="ECO:0007669"/>
    <property type="project" value="InterPro"/>
</dbReference>
<dbReference type="InterPro" id="IPR033688">
    <property type="entry name" value="NAT10"/>
</dbReference>
<keyword evidence="7 9" id="KW-0539">Nucleus</keyword>
<evidence type="ECO:0000256" key="1">
    <source>
        <dbReference type="ARBA" id="ARBA00004604"/>
    </source>
</evidence>
<feature type="domain" description="TcmA/NAT10 helicase" evidence="11">
    <location>
        <begin position="299"/>
        <end position="496"/>
    </location>
</feature>
<sequence length="1044" mass="115695">MAYSLDGLSRPMRMSYRRVALPFLIEDAEWTNPSIPLNHRSFIVLVGDKGRDQIVNLHFLLSQARVSARPSVLWCYKKDLGFTSHRKKREAKAKRDVKRGIREANEQTPFELFVTVTDIRYTYYKDSHKILGNTYGMCVLQDFEAITPNLLARTIETVEGGGLVVLVLKTMSSLKQLYTMTMDVHARYRTSSHDSVVARFNERFILSLGSCDDCLVLDDELNVLPISRGKDIQPIEDEDKKGKGKGSEGDLKDLKASLISRNNPFGDAVHSYSLVLQAKALLTFVDAIAEKTLSSTVTLTASRGRGKSAALGLAIAAALAHGYANIFVTSPSMDALGYQEHLDYDIAQSTNPDFNKAIVRVNVFRSHRQTIQYIQPEDAHVLGPSRTPAIPLPLVKSLIGPYLVFMASTINGYEGTGRSLSLKLIQQLRESTRPSLTKDSLDDPENPVSTKKASSSGGVTSTLKARTLREIKLEEPIRYSVGDKIEKWLHAVLCLDASVVPRSYHGTPHPSQCDLYYVNRDTLFSYHPASEVFLQRMMALYVASHYKNSPNDLQLMSDAPAHHLFVLLPPLKDDESTLPEPLVVLQVALEGNISKQVIMESLGRGLRSSGDMIPWLMSQQYQDNNFAQLSGARVVRIATHPDYTSMGYGAKALQGLSAYYSGEIMNVDEKTLEENFETFEQAAAVGKPPPFHPPPASLSSASRDLDYVGVSYGLTQSLLRFWKRAGFAPYYLRQTENEATGEYACVMLKPLVPETGFEAFALDFRRRFLSLLSYKFREFAPVTALSVLEAVNAADGYKAEDTSRDLTTRELEILLSPFDLKRLESYANNALDYHVVLDLLPTVATLYFDRRLGSDVRLSAVQSAILLALGLQRKSIEEVEALALFVKLMRKIVKHLQDLRKAAVAATVPDEGAVRAVEFKGTAGGNEAQGRNAWAAVGESVDAELKQAGDEVTRALRDSQRQMIDDLDLSKYAVDDGARDWTEAEEHVAALASGKKGLGTVVSFKSSKPPDRKRKAAAEEEVQGRNIKAHKKTRRGPSKGKAIV</sequence>
<dbReference type="InterPro" id="IPR027992">
    <property type="entry name" value="tRNA_bind_dom"/>
</dbReference>
<dbReference type="Pfam" id="PF13718">
    <property type="entry name" value="GNAT_acetyltr_2"/>
    <property type="match status" value="1"/>
</dbReference>
<dbReference type="PANTHER" id="PTHR10925">
    <property type="entry name" value="N-ACETYLTRANSFERASE 10"/>
    <property type="match status" value="1"/>
</dbReference>
<dbReference type="GO" id="GO:0030686">
    <property type="term" value="C:90S preribosome"/>
    <property type="evidence" value="ECO:0007669"/>
    <property type="project" value="TreeGrafter"/>
</dbReference>
<keyword evidence="8 9" id="KW-0012">Acyltransferase</keyword>
<comment type="function">
    <text evidence="9">RNA cytidine acetyltransferase with specificity toward both 18S rRNA and tRNAs. Catalyzes the formation of N(4)-acetylcytidine (ac4C) in 18S rRNA. Required for early nucleolar cleavages of precursor rRNA at sites A0, A1 and A2 during 18S rRNA synthesis. Catalyzes the formation of ac4C in serine and leucine tRNAs. Requires the tRNA-binding adapter protein TAN1 for full tRNA acetyltransferase activity but not for 18S rRNA acetylation.</text>
</comment>
<dbReference type="GO" id="GO:0005730">
    <property type="term" value="C:nucleolus"/>
    <property type="evidence" value="ECO:0007669"/>
    <property type="project" value="UniProtKB-SubCell"/>
</dbReference>
<keyword evidence="6 9" id="KW-0067">ATP-binding</keyword>
<dbReference type="PANTHER" id="PTHR10925:SF5">
    <property type="entry name" value="RNA CYTIDINE ACETYLTRANSFERASE"/>
    <property type="match status" value="1"/>
</dbReference>